<dbReference type="Gene3D" id="2.60.40.10">
    <property type="entry name" value="Immunoglobulins"/>
    <property type="match status" value="1"/>
</dbReference>
<evidence type="ECO:0000313" key="4">
    <source>
        <dbReference type="Proteomes" id="UP000594464"/>
    </source>
</evidence>
<evidence type="ECO:0000256" key="2">
    <source>
        <dbReference type="SAM" id="SignalP"/>
    </source>
</evidence>
<dbReference type="Proteomes" id="UP000594464">
    <property type="component" value="Chromosome"/>
</dbReference>
<feature type="region of interest" description="Disordered" evidence="1">
    <location>
        <begin position="242"/>
        <end position="270"/>
    </location>
</feature>
<name>A0A7T0C0K6_9BACT</name>
<accession>A0A7T0C0K6</accession>
<gene>
    <name evidence="3" type="ORF">G3M78_02540</name>
</gene>
<proteinExistence type="predicted"/>
<reference evidence="4" key="1">
    <citation type="submission" date="2020-02" db="EMBL/GenBank/DDBJ databases">
        <title>Genomic and physiological characterization of two novel Nitrospinaceae genera.</title>
        <authorList>
            <person name="Mueller A.J."/>
            <person name="Jung M.-Y."/>
            <person name="Strachan C.R."/>
            <person name="Herbold C.W."/>
            <person name="Kirkegaard R.H."/>
            <person name="Daims H."/>
        </authorList>
    </citation>
    <scope>NUCLEOTIDE SEQUENCE [LARGE SCALE GENOMIC DNA]</scope>
</reference>
<dbReference type="Pfam" id="PF22352">
    <property type="entry name" value="K319L-like_PKD"/>
    <property type="match status" value="1"/>
</dbReference>
<dbReference type="EMBL" id="CP048620">
    <property type="protein sequence ID" value="QPJ64333.1"/>
    <property type="molecule type" value="Genomic_DNA"/>
</dbReference>
<evidence type="ECO:0000256" key="1">
    <source>
        <dbReference type="SAM" id="MobiDB-lite"/>
    </source>
</evidence>
<feature type="chain" id="PRO_5032776316" description="PKD/Chitinase domain-containing protein" evidence="2">
    <location>
        <begin position="21"/>
        <end position="270"/>
    </location>
</feature>
<feature type="region of interest" description="Disordered" evidence="1">
    <location>
        <begin position="19"/>
        <end position="60"/>
    </location>
</feature>
<feature type="signal peptide" evidence="2">
    <location>
        <begin position="1"/>
        <end position="20"/>
    </location>
</feature>
<evidence type="ECO:0000313" key="3">
    <source>
        <dbReference type="EMBL" id="QPJ64333.1"/>
    </source>
</evidence>
<dbReference type="KEGG" id="nva:G3M78_02540"/>
<sequence>MLIRILSIVLLVLSAAPLHAEPKPSTNNPPVANAGEDITGRQGSSITLNGSASHDPDGDNFSYRWSQLTGDKVELKSANSPTPYFDVPPIKPGGGIFIFKLEVTDDNKDDPKTSTPDTVIVHVASDIDPPNCKRALPSKVSLRPLDSKMHAIKIKNVVDDRDFYNIAILDIVKVTQDEPVLGEGYGSNGPDAVIQVADPVDSVLLRAEAGKDGNGRVYRIDFTATDGFEKCEGSVMVSVPNGQNKNYAVDDGQNYDSTKPGEAPSLTLDP</sequence>
<protein>
    <recommendedName>
        <fullName evidence="5">PKD/Chitinase domain-containing protein</fullName>
    </recommendedName>
</protein>
<dbReference type="SUPFAM" id="SSF49299">
    <property type="entry name" value="PKD domain"/>
    <property type="match status" value="1"/>
</dbReference>
<keyword evidence="2" id="KW-0732">Signal</keyword>
<evidence type="ECO:0008006" key="5">
    <source>
        <dbReference type="Google" id="ProtNLM"/>
    </source>
</evidence>
<dbReference type="InterPro" id="IPR013783">
    <property type="entry name" value="Ig-like_fold"/>
</dbReference>
<feature type="compositionally biased region" description="Polar residues" evidence="1">
    <location>
        <begin position="41"/>
        <end position="52"/>
    </location>
</feature>
<dbReference type="InterPro" id="IPR035986">
    <property type="entry name" value="PKD_dom_sf"/>
</dbReference>
<dbReference type="AlphaFoldDB" id="A0A7T0C0K6"/>
<organism evidence="3 4">
    <name type="scientific">Candidatus Nitrohelix vancouverensis</name>
    <dbReference type="NCBI Taxonomy" id="2705534"/>
    <lineage>
        <taxon>Bacteria</taxon>
        <taxon>Pseudomonadati</taxon>
        <taxon>Nitrospinota/Tectimicrobiota group</taxon>
        <taxon>Nitrospinota</taxon>
        <taxon>Nitrospinia</taxon>
        <taxon>Nitrospinales</taxon>
        <taxon>Nitrospinaceae</taxon>
        <taxon>Candidatus Nitrohelix</taxon>
    </lineage>
</organism>